<name>A0A2P6P9T6_ROSCH</name>
<protein>
    <submittedName>
        <fullName evidence="1">Uncharacterized protein</fullName>
    </submittedName>
</protein>
<comment type="caution">
    <text evidence="1">The sequence shown here is derived from an EMBL/GenBank/DDBJ whole genome shotgun (WGS) entry which is preliminary data.</text>
</comment>
<keyword evidence="2" id="KW-1185">Reference proteome</keyword>
<dbReference type="EMBL" id="PDCK01000045">
    <property type="protein sequence ID" value="PRQ18699.1"/>
    <property type="molecule type" value="Genomic_DNA"/>
</dbReference>
<sequence>MNGFRLSSLNPGLFCDGGVIVQSRSLIRPRVFIIMRRVSFFKVILYLYGLDTILYQSSLKPLGTFITCLSCMTPLTNHLNFGSLKSFI</sequence>
<accession>A0A2P6P9T6</accession>
<organism evidence="1 2">
    <name type="scientific">Rosa chinensis</name>
    <name type="common">China rose</name>
    <dbReference type="NCBI Taxonomy" id="74649"/>
    <lineage>
        <taxon>Eukaryota</taxon>
        <taxon>Viridiplantae</taxon>
        <taxon>Streptophyta</taxon>
        <taxon>Embryophyta</taxon>
        <taxon>Tracheophyta</taxon>
        <taxon>Spermatophyta</taxon>
        <taxon>Magnoliopsida</taxon>
        <taxon>eudicotyledons</taxon>
        <taxon>Gunneridae</taxon>
        <taxon>Pentapetalae</taxon>
        <taxon>rosids</taxon>
        <taxon>fabids</taxon>
        <taxon>Rosales</taxon>
        <taxon>Rosaceae</taxon>
        <taxon>Rosoideae</taxon>
        <taxon>Rosoideae incertae sedis</taxon>
        <taxon>Rosa</taxon>
    </lineage>
</organism>
<dbReference type="Proteomes" id="UP000238479">
    <property type="component" value="Chromosome 7"/>
</dbReference>
<proteinExistence type="predicted"/>
<dbReference type="Gramene" id="PRQ18699">
    <property type="protein sequence ID" value="PRQ18699"/>
    <property type="gene ID" value="RchiOBHm_Chr7g0208931"/>
</dbReference>
<dbReference type="AlphaFoldDB" id="A0A2P6P9T6"/>
<gene>
    <name evidence="1" type="ORF">RchiOBHm_Chr7g0208931</name>
</gene>
<evidence type="ECO:0000313" key="1">
    <source>
        <dbReference type="EMBL" id="PRQ18699.1"/>
    </source>
</evidence>
<reference evidence="1 2" key="1">
    <citation type="journal article" date="2018" name="Nat. Genet.">
        <title>The Rosa genome provides new insights in the design of modern roses.</title>
        <authorList>
            <person name="Bendahmane M."/>
        </authorList>
    </citation>
    <scope>NUCLEOTIDE SEQUENCE [LARGE SCALE GENOMIC DNA]</scope>
    <source>
        <strain evidence="2">cv. Old Blush</strain>
    </source>
</reference>
<evidence type="ECO:0000313" key="2">
    <source>
        <dbReference type="Proteomes" id="UP000238479"/>
    </source>
</evidence>